<organism evidence="11 12">
    <name type="scientific">Dongia mobilis</name>
    <dbReference type="NCBI Taxonomy" id="578943"/>
    <lineage>
        <taxon>Bacteria</taxon>
        <taxon>Pseudomonadati</taxon>
        <taxon>Pseudomonadota</taxon>
        <taxon>Alphaproteobacteria</taxon>
        <taxon>Rhodospirillales</taxon>
        <taxon>Dongiaceae</taxon>
        <taxon>Dongia</taxon>
    </lineage>
</organism>
<comment type="pathway">
    <text evidence="1">Lipid metabolism.</text>
</comment>
<name>A0A4R6WSW8_9PROT</name>
<evidence type="ECO:0000256" key="6">
    <source>
        <dbReference type="ARBA" id="ARBA00038095"/>
    </source>
</evidence>
<dbReference type="Proteomes" id="UP000295783">
    <property type="component" value="Unassembled WGS sequence"/>
</dbReference>
<evidence type="ECO:0000256" key="7">
    <source>
        <dbReference type="ARBA" id="ARBA00039058"/>
    </source>
</evidence>
<dbReference type="PANTHER" id="PTHR37323:SF1">
    <property type="entry name" value="L-ORNITHINE N(ALPHA)-ACYLTRANSFERASE"/>
    <property type="match status" value="1"/>
</dbReference>
<comment type="similarity">
    <text evidence="6">Belongs to the acetyltransferase family. OlsB subfamily.</text>
</comment>
<comment type="caution">
    <text evidence="11">The sequence shown here is derived from an EMBL/GenBank/DDBJ whole genome shotgun (WGS) entry which is preliminary data.</text>
</comment>
<proteinExistence type="inferred from homology"/>
<dbReference type="Gene3D" id="3.40.630.30">
    <property type="match status" value="1"/>
</dbReference>
<dbReference type="AlphaFoldDB" id="A0A4R6WSW8"/>
<reference evidence="11 12" key="1">
    <citation type="submission" date="2019-03" db="EMBL/GenBank/DDBJ databases">
        <title>Genomic Encyclopedia of Type Strains, Phase III (KMG-III): the genomes of soil and plant-associated and newly described type strains.</title>
        <authorList>
            <person name="Whitman W."/>
        </authorList>
    </citation>
    <scope>NUCLEOTIDE SEQUENCE [LARGE SCALE GENOMIC DNA]</scope>
    <source>
        <strain evidence="11 12">CGMCC 1.7660</strain>
    </source>
</reference>
<evidence type="ECO:0000256" key="2">
    <source>
        <dbReference type="ARBA" id="ARBA00022516"/>
    </source>
</evidence>
<evidence type="ECO:0000256" key="10">
    <source>
        <dbReference type="ARBA" id="ARBA00047785"/>
    </source>
</evidence>
<dbReference type="PANTHER" id="PTHR37323">
    <property type="entry name" value="GCN5-RELATED N-ACETYLTRANSFERASE"/>
    <property type="match status" value="1"/>
</dbReference>
<keyword evidence="2" id="KW-0444">Lipid biosynthesis</keyword>
<dbReference type="OrthoDB" id="9787072at2"/>
<evidence type="ECO:0000256" key="4">
    <source>
        <dbReference type="ARBA" id="ARBA00023098"/>
    </source>
</evidence>
<comment type="function">
    <text evidence="9">Catalyzes the first step in the biosynthesis of ornithine lipids, which are phosphorus-free membrane lipids. Catalyzes the 3-hydroxyacyl-acyl carrier protein-dependent acylation of ornithine to form lyso-ornithine lipid (LOL).</text>
</comment>
<evidence type="ECO:0000313" key="12">
    <source>
        <dbReference type="Proteomes" id="UP000295783"/>
    </source>
</evidence>
<evidence type="ECO:0000256" key="1">
    <source>
        <dbReference type="ARBA" id="ARBA00005189"/>
    </source>
</evidence>
<accession>A0A4R6WSW8</accession>
<gene>
    <name evidence="11" type="ORF">A8950_0207</name>
</gene>
<evidence type="ECO:0000256" key="3">
    <source>
        <dbReference type="ARBA" id="ARBA00022679"/>
    </source>
</evidence>
<keyword evidence="4" id="KW-0443">Lipid metabolism</keyword>
<sequence>MIVAAARRERPVDVVVGDLEARLAETEAEIVAAQELRYRVFYDEVGARPSAEMRRLHRDFDQFDSYCDHLIVVDRARGPGVRGIVATYRLLRREAARRAGRFYSIAEYDIAPLVSRPGEILELGRSCVDPAYRNKMAMQLLWKGITDYILFHKVEVMFGCASFPGTDPRAHRMALSYLHHRHLAPAEFRPRAVPDRYVDMDMMPLGEIDERRALASLPPLIKGYLRLSGYVGDGAVIDHEFGTVDVSIVVVTEKVTDKYMKHYTRADYGGDG</sequence>
<dbReference type="EMBL" id="SNYW01000002">
    <property type="protein sequence ID" value="TDQ85422.1"/>
    <property type="molecule type" value="Genomic_DNA"/>
</dbReference>
<dbReference type="Pfam" id="PF13444">
    <property type="entry name" value="Acetyltransf_5"/>
    <property type="match status" value="1"/>
</dbReference>
<dbReference type="InterPro" id="IPR016181">
    <property type="entry name" value="Acyl_CoA_acyltransferase"/>
</dbReference>
<evidence type="ECO:0000256" key="9">
    <source>
        <dbReference type="ARBA" id="ARBA00045724"/>
    </source>
</evidence>
<dbReference type="GO" id="GO:0006629">
    <property type="term" value="P:lipid metabolic process"/>
    <property type="evidence" value="ECO:0007669"/>
    <property type="project" value="UniProtKB-KW"/>
</dbReference>
<evidence type="ECO:0000256" key="8">
    <source>
        <dbReference type="ARBA" id="ARBA00039866"/>
    </source>
</evidence>
<dbReference type="EC" id="2.3.2.30" evidence="7"/>
<dbReference type="InterPro" id="IPR052351">
    <property type="entry name" value="Ornithine_N-alpha-AT"/>
</dbReference>
<comment type="catalytic activity">
    <reaction evidence="10">
        <text>a (3R)-hydroxyacyl-[ACP] + L-ornithine = a lyso-ornithine lipid + holo-[ACP] + H(+)</text>
        <dbReference type="Rhea" id="RHEA:20633"/>
        <dbReference type="Rhea" id="RHEA-COMP:9685"/>
        <dbReference type="Rhea" id="RHEA-COMP:9945"/>
        <dbReference type="ChEBI" id="CHEBI:15378"/>
        <dbReference type="ChEBI" id="CHEBI:46911"/>
        <dbReference type="ChEBI" id="CHEBI:64479"/>
        <dbReference type="ChEBI" id="CHEBI:78827"/>
        <dbReference type="ChEBI" id="CHEBI:138482"/>
        <dbReference type="EC" id="2.3.2.30"/>
    </reaction>
    <physiologicalReaction direction="left-to-right" evidence="10">
        <dbReference type="Rhea" id="RHEA:20634"/>
    </physiologicalReaction>
</comment>
<dbReference type="SUPFAM" id="SSF55729">
    <property type="entry name" value="Acyl-CoA N-acyltransferases (Nat)"/>
    <property type="match status" value="1"/>
</dbReference>
<protein>
    <recommendedName>
        <fullName evidence="8">L-ornithine N(alpha)-acyltransferase</fullName>
        <ecNumber evidence="7">2.3.2.30</ecNumber>
    </recommendedName>
</protein>
<dbReference type="GO" id="GO:0043810">
    <property type="term" value="F:ornithine-acyl [acyl carrier protein] N-acyltransferase activity"/>
    <property type="evidence" value="ECO:0007669"/>
    <property type="project" value="UniProtKB-EC"/>
</dbReference>
<keyword evidence="5" id="KW-0012">Acyltransferase</keyword>
<evidence type="ECO:0000313" key="11">
    <source>
        <dbReference type="EMBL" id="TDQ85422.1"/>
    </source>
</evidence>
<keyword evidence="12" id="KW-1185">Reference proteome</keyword>
<keyword evidence="3" id="KW-0808">Transferase</keyword>
<evidence type="ECO:0000256" key="5">
    <source>
        <dbReference type="ARBA" id="ARBA00023315"/>
    </source>
</evidence>